<feature type="domain" description="KilA-N" evidence="1">
    <location>
        <begin position="1"/>
        <end position="98"/>
    </location>
</feature>
<dbReference type="InterPro" id="IPR018004">
    <property type="entry name" value="KilA/APSES_HTH"/>
</dbReference>
<sequence length="242" mass="28026">MNNQIQLYNTQIRQDEQGRFCLNDLHQASGGESRNRPAYWLSNQQTQELIGEISKDGIPSILTKQGLGTFVSKELVYSYAMWISPKFHLHVIRTFDRAVTNQNSTALPDFTNPAEAAREWAKQFEQRLLVEKQKALVEKQVDEMRPKAEFVDRYVEFSGSKSLRETAKILKMPEREMINRLLADKVLYRQSNNLLPYQKAHIQELFTVKTGITDNGYDFTQTRVTAKGIQWIANRYASELMS</sequence>
<accession>A0A8S5P0S6</accession>
<reference evidence="2" key="1">
    <citation type="journal article" date="2021" name="Proc. Natl. Acad. Sci. U.S.A.">
        <title>A Catalog of Tens of Thousands of Viruses from Human Metagenomes Reveals Hidden Associations with Chronic Diseases.</title>
        <authorList>
            <person name="Tisza M.J."/>
            <person name="Buck C.B."/>
        </authorList>
    </citation>
    <scope>NUCLEOTIDE SEQUENCE</scope>
    <source>
        <strain evidence="2">Ct0qt9</strain>
    </source>
</reference>
<protein>
    <submittedName>
        <fullName evidence="2">Antirepressor protein</fullName>
    </submittedName>
</protein>
<name>A0A8S5P0S6_9CAUD</name>
<dbReference type="GO" id="GO:0003677">
    <property type="term" value="F:DNA binding"/>
    <property type="evidence" value="ECO:0007669"/>
    <property type="project" value="InterPro"/>
</dbReference>
<dbReference type="InterPro" id="IPR017880">
    <property type="entry name" value="KilA_N"/>
</dbReference>
<dbReference type="PROSITE" id="PS51301">
    <property type="entry name" value="KILA_N"/>
    <property type="match status" value="1"/>
</dbReference>
<dbReference type="Pfam" id="PF04383">
    <property type="entry name" value="KilA-N"/>
    <property type="match status" value="1"/>
</dbReference>
<evidence type="ECO:0000313" key="2">
    <source>
        <dbReference type="EMBL" id="DAE00059.1"/>
    </source>
</evidence>
<dbReference type="InterPro" id="IPR005039">
    <property type="entry name" value="Ant_C"/>
</dbReference>
<dbReference type="SMART" id="SM01252">
    <property type="entry name" value="KilA-N"/>
    <property type="match status" value="1"/>
</dbReference>
<organism evidence="2">
    <name type="scientific">Siphoviridae sp. ct0qt9</name>
    <dbReference type="NCBI Taxonomy" id="2825298"/>
    <lineage>
        <taxon>Viruses</taxon>
        <taxon>Duplodnaviria</taxon>
        <taxon>Heunggongvirae</taxon>
        <taxon>Uroviricota</taxon>
        <taxon>Caudoviricetes</taxon>
    </lineage>
</organism>
<evidence type="ECO:0000259" key="1">
    <source>
        <dbReference type="PROSITE" id="PS51301"/>
    </source>
</evidence>
<dbReference type="EMBL" id="BK015298">
    <property type="protein sequence ID" value="DAE00059.1"/>
    <property type="molecule type" value="Genomic_DNA"/>
</dbReference>
<dbReference type="Pfam" id="PF03374">
    <property type="entry name" value="ANT"/>
    <property type="match status" value="1"/>
</dbReference>
<proteinExistence type="predicted"/>